<evidence type="ECO:0000313" key="9">
    <source>
        <dbReference type="Proteomes" id="UP001148614"/>
    </source>
</evidence>
<feature type="transmembrane region" description="Helical" evidence="6">
    <location>
        <begin position="149"/>
        <end position="172"/>
    </location>
</feature>
<dbReference type="Pfam" id="PF07690">
    <property type="entry name" value="MFS_1"/>
    <property type="match status" value="1"/>
</dbReference>
<evidence type="ECO:0000256" key="6">
    <source>
        <dbReference type="SAM" id="Phobius"/>
    </source>
</evidence>
<feature type="transmembrane region" description="Helical" evidence="6">
    <location>
        <begin position="123"/>
        <end position="143"/>
    </location>
</feature>
<proteinExistence type="predicted"/>
<feature type="transmembrane region" description="Helical" evidence="6">
    <location>
        <begin position="91"/>
        <end position="111"/>
    </location>
</feature>
<feature type="transmembrane region" description="Helical" evidence="6">
    <location>
        <begin position="184"/>
        <end position="205"/>
    </location>
</feature>
<keyword evidence="9" id="KW-1185">Reference proteome</keyword>
<dbReference type="FunFam" id="1.20.1250.20:FF:000034">
    <property type="entry name" value="MFS general substrate transporter"/>
    <property type="match status" value="1"/>
</dbReference>
<evidence type="ECO:0000256" key="2">
    <source>
        <dbReference type="ARBA" id="ARBA00022448"/>
    </source>
</evidence>
<keyword evidence="4 6" id="KW-1133">Transmembrane helix</keyword>
<dbReference type="InterPro" id="IPR020846">
    <property type="entry name" value="MFS_dom"/>
</dbReference>
<dbReference type="Proteomes" id="UP001148614">
    <property type="component" value="Unassembled WGS sequence"/>
</dbReference>
<keyword evidence="3 6" id="KW-0812">Transmembrane</keyword>
<dbReference type="AlphaFoldDB" id="A0A9W8NCH8"/>
<dbReference type="SUPFAM" id="SSF103473">
    <property type="entry name" value="MFS general substrate transporter"/>
    <property type="match status" value="1"/>
</dbReference>
<dbReference type="PANTHER" id="PTHR43791">
    <property type="entry name" value="PERMEASE-RELATED"/>
    <property type="match status" value="1"/>
</dbReference>
<dbReference type="GO" id="GO:0022857">
    <property type="term" value="F:transmembrane transporter activity"/>
    <property type="evidence" value="ECO:0007669"/>
    <property type="project" value="InterPro"/>
</dbReference>
<keyword evidence="5 6" id="KW-0472">Membrane</keyword>
<dbReference type="GO" id="GO:0016020">
    <property type="term" value="C:membrane"/>
    <property type="evidence" value="ECO:0007669"/>
    <property type="project" value="UniProtKB-SubCell"/>
</dbReference>
<organism evidence="8 9">
    <name type="scientific">Xylaria arbuscula</name>
    <dbReference type="NCBI Taxonomy" id="114810"/>
    <lineage>
        <taxon>Eukaryota</taxon>
        <taxon>Fungi</taxon>
        <taxon>Dikarya</taxon>
        <taxon>Ascomycota</taxon>
        <taxon>Pezizomycotina</taxon>
        <taxon>Sordariomycetes</taxon>
        <taxon>Xylariomycetidae</taxon>
        <taxon>Xylariales</taxon>
        <taxon>Xylariaceae</taxon>
        <taxon>Xylaria</taxon>
    </lineage>
</organism>
<protein>
    <recommendedName>
        <fullName evidence="7">Major facilitator superfamily (MFS) profile domain-containing protein</fullName>
    </recommendedName>
</protein>
<gene>
    <name evidence="8" type="ORF">NPX13_g6493</name>
</gene>
<comment type="caution">
    <text evidence="8">The sequence shown here is derived from an EMBL/GenBank/DDBJ whole genome shotgun (WGS) entry which is preliminary data.</text>
</comment>
<feature type="transmembrane region" description="Helical" evidence="6">
    <location>
        <begin position="54"/>
        <end position="71"/>
    </location>
</feature>
<sequence>MASEKRSSCPQIGKDVLIGHTPVDADMEGTAVSKKTSDTDSIDPNVERRLRWKIDLHVYPILYVVYALSFLDRINISNARIQGLTEDLELYGNRFNVALFVYFIPYILLEVPSNMIIKRVRPSWYLSGLMFCWGIVNMSMGFVKTYAQLVVLRFLLGALEAGVIPGIIYLTSMYYKRHDFQVRMSFFFSSVVVAGAVGGLLAYAIADLDGQHNIRAWRWIFIIEGAVTAFISLIAVFLIVDWPSQARFLSAEEKSLLARILAKDGGDAARMDTLNKQAYKLIFRDFKIWLGSLIYLGNSAGRRARRRFTASPCTRYPSPP</sequence>
<dbReference type="VEuPathDB" id="FungiDB:F4678DRAFT_434183"/>
<dbReference type="EMBL" id="JANPWZ010001158">
    <property type="protein sequence ID" value="KAJ3568230.1"/>
    <property type="molecule type" value="Genomic_DNA"/>
</dbReference>
<evidence type="ECO:0000259" key="7">
    <source>
        <dbReference type="PROSITE" id="PS50850"/>
    </source>
</evidence>
<feature type="transmembrane region" description="Helical" evidence="6">
    <location>
        <begin position="217"/>
        <end position="240"/>
    </location>
</feature>
<reference evidence="8" key="1">
    <citation type="submission" date="2022-07" db="EMBL/GenBank/DDBJ databases">
        <title>Genome Sequence of Xylaria arbuscula.</title>
        <authorList>
            <person name="Buettner E."/>
        </authorList>
    </citation>
    <scope>NUCLEOTIDE SEQUENCE</scope>
    <source>
        <strain evidence="8">VT107</strain>
    </source>
</reference>
<dbReference type="InterPro" id="IPR011701">
    <property type="entry name" value="MFS"/>
</dbReference>
<comment type="subcellular location">
    <subcellularLocation>
        <location evidence="1">Membrane</location>
        <topology evidence="1">Multi-pass membrane protein</topology>
    </subcellularLocation>
</comment>
<evidence type="ECO:0000256" key="3">
    <source>
        <dbReference type="ARBA" id="ARBA00022692"/>
    </source>
</evidence>
<dbReference type="Gene3D" id="1.20.1250.20">
    <property type="entry name" value="MFS general substrate transporter like domains"/>
    <property type="match status" value="1"/>
</dbReference>
<evidence type="ECO:0000313" key="8">
    <source>
        <dbReference type="EMBL" id="KAJ3568230.1"/>
    </source>
</evidence>
<accession>A0A9W8NCH8</accession>
<dbReference type="InterPro" id="IPR036259">
    <property type="entry name" value="MFS_trans_sf"/>
</dbReference>
<evidence type="ECO:0000256" key="4">
    <source>
        <dbReference type="ARBA" id="ARBA00022989"/>
    </source>
</evidence>
<feature type="domain" description="Major facilitator superfamily (MFS) profile" evidence="7">
    <location>
        <begin position="58"/>
        <end position="320"/>
    </location>
</feature>
<name>A0A9W8NCH8_9PEZI</name>
<evidence type="ECO:0000256" key="5">
    <source>
        <dbReference type="ARBA" id="ARBA00023136"/>
    </source>
</evidence>
<dbReference type="PANTHER" id="PTHR43791:SF52">
    <property type="entry name" value="TRANSPORTER, PUTATIVE (AFU_ORTHOLOGUE AFUA_1G11820)-RELATED"/>
    <property type="match status" value="1"/>
</dbReference>
<dbReference type="PROSITE" id="PS50850">
    <property type="entry name" value="MFS"/>
    <property type="match status" value="1"/>
</dbReference>
<keyword evidence="2" id="KW-0813">Transport</keyword>
<evidence type="ECO:0000256" key="1">
    <source>
        <dbReference type="ARBA" id="ARBA00004141"/>
    </source>
</evidence>